<evidence type="ECO:0000313" key="1">
    <source>
        <dbReference type="EMBL" id="MPM99875.1"/>
    </source>
</evidence>
<name>A0A645EEM4_9ZZZZ</name>
<reference evidence="1" key="1">
    <citation type="submission" date="2019-08" db="EMBL/GenBank/DDBJ databases">
        <authorList>
            <person name="Kucharzyk K."/>
            <person name="Murdoch R.W."/>
            <person name="Higgins S."/>
            <person name="Loffler F."/>
        </authorList>
    </citation>
    <scope>NUCLEOTIDE SEQUENCE</scope>
</reference>
<dbReference type="EMBL" id="VSSQ01045939">
    <property type="protein sequence ID" value="MPM99875.1"/>
    <property type="molecule type" value="Genomic_DNA"/>
</dbReference>
<organism evidence="1">
    <name type="scientific">bioreactor metagenome</name>
    <dbReference type="NCBI Taxonomy" id="1076179"/>
    <lineage>
        <taxon>unclassified sequences</taxon>
        <taxon>metagenomes</taxon>
        <taxon>ecological metagenomes</taxon>
    </lineage>
</organism>
<accession>A0A645EEM4</accession>
<dbReference type="AlphaFoldDB" id="A0A645EEM4"/>
<proteinExistence type="predicted"/>
<gene>
    <name evidence="1" type="ORF">SDC9_147070</name>
</gene>
<protein>
    <submittedName>
        <fullName evidence="1">Uncharacterized protein</fullName>
    </submittedName>
</protein>
<comment type="caution">
    <text evidence="1">The sequence shown here is derived from an EMBL/GenBank/DDBJ whole genome shotgun (WGS) entry which is preliminary data.</text>
</comment>
<sequence length="33" mass="4029">MTRTMYQKLLIDLKAEIQYLLILQEEVIETKFI</sequence>